<dbReference type="InterPro" id="IPR002213">
    <property type="entry name" value="UDP_glucos_trans"/>
</dbReference>
<evidence type="ECO:0000313" key="3">
    <source>
        <dbReference type="EMBL" id="KJS59107.1"/>
    </source>
</evidence>
<dbReference type="Pfam" id="PF06722">
    <property type="entry name" value="EryCIII-like_C"/>
    <property type="match status" value="1"/>
</dbReference>
<name>A0A0F2TBK1_STRR3</name>
<accession>A0A0F2TBK1</accession>
<keyword evidence="1" id="KW-0808">Transferase</keyword>
<sequence>MSRFLLVLPPLTGHVNPAVGIAAELAARGHQVAWTGTESVLRPLLGPDARVFGTGTRAFRAQGGHGLAALRSLWEGFIVPYARFTAKPLDAVVREFRPDVLLVDQHTPAGALAAHRHGLPWASFAPGAMELGRPYRALPQVEAWTDGLLRGLWERAGLPAAEYLDPRFSPALVLATTGPALTGAAEPPAHHALVGPVLRTRPADPGFPWERLAPGRRRVLVTMGTLAGDLGADFLARSVRALELCGPDVQPVFAAPRALLPELPSRAVAVDRAPVLELMRRGALGAVLCHGGMNTVGEALAHGLPLVAAPIRHDQPFVAAQVAAAGAGLRVPFARVTPEHLAEALRTALDSTALRERAVRVGRELLSGGGAVAAADRLEALAARPSGAAPGGTRPPGGP</sequence>
<protein>
    <recommendedName>
        <fullName evidence="2">Erythromycin biosynthesis protein CIII-like C-terminal domain-containing protein</fullName>
    </recommendedName>
</protein>
<evidence type="ECO:0000256" key="1">
    <source>
        <dbReference type="ARBA" id="ARBA00022679"/>
    </source>
</evidence>
<dbReference type="InterPro" id="IPR010610">
    <property type="entry name" value="EryCIII-like_C"/>
</dbReference>
<organism evidence="3 4">
    <name type="scientific">Streptomyces rubellomurinus (strain ATCC 31215)</name>
    <dbReference type="NCBI Taxonomy" id="359131"/>
    <lineage>
        <taxon>Bacteria</taxon>
        <taxon>Bacillati</taxon>
        <taxon>Actinomycetota</taxon>
        <taxon>Actinomycetes</taxon>
        <taxon>Kitasatosporales</taxon>
        <taxon>Streptomycetaceae</taxon>
        <taxon>Streptomyces</taxon>
    </lineage>
</organism>
<dbReference type="GO" id="GO:0016758">
    <property type="term" value="F:hexosyltransferase activity"/>
    <property type="evidence" value="ECO:0007669"/>
    <property type="project" value="UniProtKB-ARBA"/>
</dbReference>
<proteinExistence type="predicted"/>
<evidence type="ECO:0000259" key="2">
    <source>
        <dbReference type="Pfam" id="PF06722"/>
    </source>
</evidence>
<dbReference type="Proteomes" id="UP000033699">
    <property type="component" value="Unassembled WGS sequence"/>
</dbReference>
<dbReference type="AlphaFoldDB" id="A0A0F2TBK1"/>
<dbReference type="RefSeq" id="WP_045702339.1">
    <property type="nucleotide sequence ID" value="NZ_JZKH01000079.1"/>
</dbReference>
<dbReference type="OrthoDB" id="764352at2"/>
<dbReference type="PANTHER" id="PTHR48050">
    <property type="entry name" value="STEROL 3-BETA-GLUCOSYLTRANSFERASE"/>
    <property type="match status" value="1"/>
</dbReference>
<feature type="domain" description="Erythromycin biosynthesis protein CIII-like C-terminal" evidence="2">
    <location>
        <begin position="257"/>
        <end position="380"/>
    </location>
</feature>
<reference evidence="3 4" key="1">
    <citation type="submission" date="2015-02" db="EMBL/GenBank/DDBJ databases">
        <authorList>
            <person name="Ju K.-S."/>
            <person name="Doroghazi J.R."/>
            <person name="Metcalf W."/>
        </authorList>
    </citation>
    <scope>NUCLEOTIDE SEQUENCE [LARGE SCALE GENOMIC DNA]</scope>
    <source>
        <strain evidence="3 4">ATCC 31215</strain>
    </source>
</reference>
<dbReference type="GO" id="GO:0008194">
    <property type="term" value="F:UDP-glycosyltransferase activity"/>
    <property type="evidence" value="ECO:0007669"/>
    <property type="project" value="InterPro"/>
</dbReference>
<gene>
    <name evidence="3" type="ORF">VM95_29305</name>
</gene>
<evidence type="ECO:0000313" key="4">
    <source>
        <dbReference type="Proteomes" id="UP000033699"/>
    </source>
</evidence>
<dbReference type="Gene3D" id="3.40.50.2000">
    <property type="entry name" value="Glycogen Phosphorylase B"/>
    <property type="match status" value="2"/>
</dbReference>
<dbReference type="SUPFAM" id="SSF53756">
    <property type="entry name" value="UDP-Glycosyltransferase/glycogen phosphorylase"/>
    <property type="match status" value="1"/>
</dbReference>
<dbReference type="PATRIC" id="fig|359131.3.peg.7229"/>
<dbReference type="InterPro" id="IPR050426">
    <property type="entry name" value="Glycosyltransferase_28"/>
</dbReference>
<dbReference type="PANTHER" id="PTHR48050:SF13">
    <property type="entry name" value="STEROL 3-BETA-GLUCOSYLTRANSFERASE UGT80A2"/>
    <property type="match status" value="1"/>
</dbReference>
<keyword evidence="4" id="KW-1185">Reference proteome</keyword>
<dbReference type="GO" id="GO:0017000">
    <property type="term" value="P:antibiotic biosynthetic process"/>
    <property type="evidence" value="ECO:0007669"/>
    <property type="project" value="UniProtKB-ARBA"/>
</dbReference>
<dbReference type="EMBL" id="JZKH01000079">
    <property type="protein sequence ID" value="KJS59107.1"/>
    <property type="molecule type" value="Genomic_DNA"/>
</dbReference>
<dbReference type="CDD" id="cd03784">
    <property type="entry name" value="GT1_Gtf-like"/>
    <property type="match status" value="1"/>
</dbReference>
<comment type="caution">
    <text evidence="3">The sequence shown here is derived from an EMBL/GenBank/DDBJ whole genome shotgun (WGS) entry which is preliminary data.</text>
</comment>